<dbReference type="AlphaFoldDB" id="A0A8J2PB10"/>
<proteinExistence type="predicted"/>
<gene>
    <name evidence="1" type="ORF">AFUS01_LOCUS26626</name>
</gene>
<accession>A0A8J2PB10</accession>
<keyword evidence="2" id="KW-1185">Reference proteome</keyword>
<sequence length="67" mass="7718">MEEQYFIDKVRKRRDEACAEVNRFKRESQIDFLCELHTIPFSLSSVNPSSGDVVLICDWVPRTSGAP</sequence>
<dbReference type="EMBL" id="CAJVCH010358098">
    <property type="protein sequence ID" value="CAG7815982.1"/>
    <property type="molecule type" value="Genomic_DNA"/>
</dbReference>
<comment type="caution">
    <text evidence="1">The sequence shown here is derived from an EMBL/GenBank/DDBJ whole genome shotgun (WGS) entry which is preliminary data.</text>
</comment>
<dbReference type="Proteomes" id="UP000708208">
    <property type="component" value="Unassembled WGS sequence"/>
</dbReference>
<organism evidence="1 2">
    <name type="scientific">Allacma fusca</name>
    <dbReference type="NCBI Taxonomy" id="39272"/>
    <lineage>
        <taxon>Eukaryota</taxon>
        <taxon>Metazoa</taxon>
        <taxon>Ecdysozoa</taxon>
        <taxon>Arthropoda</taxon>
        <taxon>Hexapoda</taxon>
        <taxon>Collembola</taxon>
        <taxon>Symphypleona</taxon>
        <taxon>Sminthuridae</taxon>
        <taxon>Allacma</taxon>
    </lineage>
</organism>
<protein>
    <submittedName>
        <fullName evidence="1">Uncharacterized protein</fullName>
    </submittedName>
</protein>
<reference evidence="1" key="1">
    <citation type="submission" date="2021-06" db="EMBL/GenBank/DDBJ databases">
        <authorList>
            <person name="Hodson N. C."/>
            <person name="Mongue J. A."/>
            <person name="Jaron S. K."/>
        </authorList>
    </citation>
    <scope>NUCLEOTIDE SEQUENCE</scope>
</reference>
<evidence type="ECO:0000313" key="1">
    <source>
        <dbReference type="EMBL" id="CAG7815982.1"/>
    </source>
</evidence>
<evidence type="ECO:0000313" key="2">
    <source>
        <dbReference type="Proteomes" id="UP000708208"/>
    </source>
</evidence>
<name>A0A8J2PB10_9HEXA</name>